<dbReference type="AlphaFoldDB" id="A0A7Z0C498"/>
<protein>
    <submittedName>
        <fullName evidence="1">Uncharacterized protein</fullName>
    </submittedName>
</protein>
<gene>
    <name evidence="1" type="ORF">BKA05_001381</name>
</gene>
<accession>A0A7Z0C498</accession>
<comment type="caution">
    <text evidence="1">The sequence shown here is derived from an EMBL/GenBank/DDBJ whole genome shotgun (WGS) entry which is preliminary data.</text>
</comment>
<evidence type="ECO:0000313" key="2">
    <source>
        <dbReference type="Proteomes" id="UP000537326"/>
    </source>
</evidence>
<keyword evidence="2" id="KW-1185">Reference proteome</keyword>
<evidence type="ECO:0000313" key="1">
    <source>
        <dbReference type="EMBL" id="NYI09866.1"/>
    </source>
</evidence>
<proteinExistence type="predicted"/>
<dbReference type="EMBL" id="JACBZI010000001">
    <property type="protein sequence ID" value="NYI09866.1"/>
    <property type="molecule type" value="Genomic_DNA"/>
</dbReference>
<sequence length="54" mass="5674">MVKATMVEVKKYLSVPGKAVSTQEIRELSQEERDELALLVGAELDGGAEAAAAA</sequence>
<dbReference type="RefSeq" id="WP_179530785.1">
    <property type="nucleotide sequence ID" value="NZ_BAAAPP010000004.1"/>
</dbReference>
<reference evidence="1 2" key="1">
    <citation type="submission" date="2020-07" db="EMBL/GenBank/DDBJ databases">
        <title>Sequencing the genomes of 1000 actinobacteria strains.</title>
        <authorList>
            <person name="Klenk H.-P."/>
        </authorList>
    </citation>
    <scope>NUCLEOTIDE SEQUENCE [LARGE SCALE GENOMIC DNA]</scope>
    <source>
        <strain evidence="1 2">DSM 18248</strain>
    </source>
</reference>
<organism evidence="1 2">
    <name type="scientific">Nocardioides marinus</name>
    <dbReference type="NCBI Taxonomy" id="374514"/>
    <lineage>
        <taxon>Bacteria</taxon>
        <taxon>Bacillati</taxon>
        <taxon>Actinomycetota</taxon>
        <taxon>Actinomycetes</taxon>
        <taxon>Propionibacteriales</taxon>
        <taxon>Nocardioidaceae</taxon>
        <taxon>Nocardioides</taxon>
    </lineage>
</organism>
<dbReference type="Proteomes" id="UP000537326">
    <property type="component" value="Unassembled WGS sequence"/>
</dbReference>
<name>A0A7Z0C498_9ACTN</name>